<dbReference type="OrthoDB" id="9761985at2"/>
<keyword evidence="4" id="KW-1185">Reference proteome</keyword>
<name>A0A545TGF1_9PROT</name>
<evidence type="ECO:0000313" key="3">
    <source>
        <dbReference type="EMBL" id="TQV76307.1"/>
    </source>
</evidence>
<dbReference type="RefSeq" id="WP_142898570.1">
    <property type="nucleotide sequence ID" value="NZ_ML660059.1"/>
</dbReference>
<gene>
    <name evidence="3" type="ORF">FKG95_22005</name>
</gene>
<feature type="transmembrane region" description="Helical" evidence="2">
    <location>
        <begin position="357"/>
        <end position="380"/>
    </location>
</feature>
<reference evidence="3 4" key="1">
    <citation type="submission" date="2019-06" db="EMBL/GenBank/DDBJ databases">
        <title>Whole genome sequence for Rhodospirillaceae sp. R148.</title>
        <authorList>
            <person name="Wang G."/>
        </authorList>
    </citation>
    <scope>NUCLEOTIDE SEQUENCE [LARGE SCALE GENOMIC DNA]</scope>
    <source>
        <strain evidence="3 4">R148</strain>
    </source>
</reference>
<protein>
    <recommendedName>
        <fullName evidence="5">Spermidine synthase</fullName>
    </recommendedName>
</protein>
<feature type="transmembrane region" description="Helical" evidence="2">
    <location>
        <begin position="58"/>
        <end position="79"/>
    </location>
</feature>
<comment type="caution">
    <text evidence="3">The sequence shown here is derived from an EMBL/GenBank/DDBJ whole genome shotgun (WGS) entry which is preliminary data.</text>
</comment>
<evidence type="ECO:0000256" key="1">
    <source>
        <dbReference type="ARBA" id="ARBA00023115"/>
    </source>
</evidence>
<evidence type="ECO:0008006" key="5">
    <source>
        <dbReference type="Google" id="ProtNLM"/>
    </source>
</evidence>
<sequence length="764" mass="83307">MSSYQIAQPADAAISSRAMKGALPLFALSLFMSALLLFSVQPMFAKMVLPSLGGAPGVWNTSMVFFQTVLLAGYAYAHFSVKLLGVRRQALLHLLVLSLAFIFLPISTAADAKPWVGQPELWLLWTLTSSLGLPFLAVAATAPLLQKWFSETGHVHAKDPYFLYGASNVGSLMALLGYPIFVEPFLALGEQSFTWMLGYGLLALLILACVFVARRGDGALPETSSVPSGAAPQTLAYPGWPQRLHWIVLALVPSSLLLGVTTHISTDVAAVPLLWVVPLALYLLTFVIVFSRKPLLRQEWMVRLQPLVLIPLLASFIWSFSVSIAAAVHLVAFFVTTMVCHGELARRRPDVAHLTEFYLWMSFGGMIGGFFAALIAPVVFNSVIEYPLMIVIACWLRPSQQDGGELSHVRRRKLLTDASLPILLFAAMALAFPYLGVGPSDLGMVGSFIVFVFFALVVYGFAERPLRYALGAAAVFLAITTIDQPTRMIDQERNFFGISRIAQSDDGQFNLLIHGTTLHGAQHVDPLKWEEPLTYYQRSGPIGEVFVGLTAAGRSPSKVGVIGLGVGTLACYREPGQNWTFFEIDPAMERIARDPNYFRYLSSCAENASVVIGDARLSLQSEAGGKYDLIVLDAFSSDAIPVHLLNREALALYEAKLAPGGIIAFHISNRTLNLAPIVSRLAENAGLSGRSKFSGMVNRATYKTGSSWIVLARSDADLAFLDVQVDDSGSKDENYVAWQDVSALPKGRLWTDDFSDILGALSWD</sequence>
<feature type="transmembrane region" description="Helical" evidence="2">
    <location>
        <begin position="312"/>
        <end position="337"/>
    </location>
</feature>
<keyword evidence="2" id="KW-0812">Transmembrane</keyword>
<dbReference type="Proteomes" id="UP000315252">
    <property type="component" value="Unassembled WGS sequence"/>
</dbReference>
<accession>A0A545TGF1</accession>
<keyword evidence="1" id="KW-0620">Polyamine biosynthesis</keyword>
<dbReference type="Gene3D" id="3.40.50.150">
    <property type="entry name" value="Vaccinia Virus protein VP39"/>
    <property type="match status" value="1"/>
</dbReference>
<dbReference type="CDD" id="cd02440">
    <property type="entry name" value="AdoMet_MTases"/>
    <property type="match status" value="1"/>
</dbReference>
<keyword evidence="2" id="KW-0472">Membrane</keyword>
<dbReference type="GO" id="GO:0006596">
    <property type="term" value="P:polyamine biosynthetic process"/>
    <property type="evidence" value="ECO:0007669"/>
    <property type="project" value="UniProtKB-KW"/>
</dbReference>
<feature type="transmembrane region" description="Helical" evidence="2">
    <location>
        <begin position="161"/>
        <end position="181"/>
    </location>
</feature>
<proteinExistence type="predicted"/>
<feature type="transmembrane region" description="Helical" evidence="2">
    <location>
        <begin position="193"/>
        <end position="213"/>
    </location>
</feature>
<feature type="transmembrane region" description="Helical" evidence="2">
    <location>
        <begin position="442"/>
        <end position="462"/>
    </location>
</feature>
<feature type="transmembrane region" description="Helical" evidence="2">
    <location>
        <begin position="244"/>
        <end position="264"/>
    </location>
</feature>
<feature type="transmembrane region" description="Helical" evidence="2">
    <location>
        <begin position="270"/>
        <end position="291"/>
    </location>
</feature>
<evidence type="ECO:0000313" key="4">
    <source>
        <dbReference type="Proteomes" id="UP000315252"/>
    </source>
</evidence>
<feature type="transmembrane region" description="Helical" evidence="2">
    <location>
        <begin position="91"/>
        <end position="110"/>
    </location>
</feature>
<dbReference type="PANTHER" id="PTHR43317">
    <property type="entry name" value="THERMOSPERMINE SYNTHASE ACAULIS5"/>
    <property type="match status" value="1"/>
</dbReference>
<feature type="transmembrane region" description="Helical" evidence="2">
    <location>
        <begin position="122"/>
        <end position="140"/>
    </location>
</feature>
<feature type="transmembrane region" description="Helical" evidence="2">
    <location>
        <begin position="418"/>
        <end position="436"/>
    </location>
</feature>
<keyword evidence="2" id="KW-1133">Transmembrane helix</keyword>
<feature type="transmembrane region" description="Helical" evidence="2">
    <location>
        <begin position="21"/>
        <end position="38"/>
    </location>
</feature>
<dbReference type="InterPro" id="IPR029063">
    <property type="entry name" value="SAM-dependent_MTases_sf"/>
</dbReference>
<organism evidence="3 4">
    <name type="scientific">Denitrobaculum tricleocarpae</name>
    <dbReference type="NCBI Taxonomy" id="2591009"/>
    <lineage>
        <taxon>Bacteria</taxon>
        <taxon>Pseudomonadati</taxon>
        <taxon>Pseudomonadota</taxon>
        <taxon>Alphaproteobacteria</taxon>
        <taxon>Rhodospirillales</taxon>
        <taxon>Rhodospirillaceae</taxon>
        <taxon>Denitrobaculum</taxon>
    </lineage>
</organism>
<dbReference type="NCBIfam" id="NF037959">
    <property type="entry name" value="MFS_SpdSyn"/>
    <property type="match status" value="1"/>
</dbReference>
<dbReference type="AlphaFoldDB" id="A0A545TGF1"/>
<dbReference type="PANTHER" id="PTHR43317:SF1">
    <property type="entry name" value="THERMOSPERMINE SYNTHASE ACAULIS5"/>
    <property type="match status" value="1"/>
</dbReference>
<evidence type="ECO:0000256" key="2">
    <source>
        <dbReference type="SAM" id="Phobius"/>
    </source>
</evidence>
<dbReference type="SUPFAM" id="SSF53335">
    <property type="entry name" value="S-adenosyl-L-methionine-dependent methyltransferases"/>
    <property type="match status" value="1"/>
</dbReference>
<dbReference type="EMBL" id="VHSH01000008">
    <property type="protein sequence ID" value="TQV76307.1"/>
    <property type="molecule type" value="Genomic_DNA"/>
</dbReference>